<dbReference type="PANTHER" id="PTHR45823:SF1">
    <property type="entry name" value="T-SNARE COILED-COIL HOMOLOGY DOMAIN-CONTAINING PROTEIN"/>
    <property type="match status" value="1"/>
</dbReference>
<evidence type="ECO:0000256" key="2">
    <source>
        <dbReference type="SAM" id="Coils"/>
    </source>
</evidence>
<evidence type="ECO:0000259" key="4">
    <source>
        <dbReference type="PROSITE" id="PS50158"/>
    </source>
</evidence>
<evidence type="ECO:0000313" key="5">
    <source>
        <dbReference type="EMBL" id="GBM57659.1"/>
    </source>
</evidence>
<dbReference type="InterPro" id="IPR036875">
    <property type="entry name" value="Znf_CCHC_sf"/>
</dbReference>
<dbReference type="PROSITE" id="PS50158">
    <property type="entry name" value="ZF_CCHC"/>
    <property type="match status" value="1"/>
</dbReference>
<proteinExistence type="predicted"/>
<dbReference type="OrthoDB" id="425619at2759"/>
<sequence length="495" mass="56747">MADNADLLALLAEMKKSMEKGQEEMKKGQEEMKKGQEEMKKGQEEMKNQIQSHVESKVGEIKDHVNSCIEKMEDVQSVKREIGEVKGEVESKIEEVEDKVQVKMEEVEEKVQVRIDDLEKRLSEFEDRPMNFPANPDLTYSRPTVKSLTFDGQTSWTVFKTQFDVVSSANGWNNRVKASQLVASLRGSAAEVLQGIPSDKLTDLMTIENVLEARFGDSHLIQFYRTELKTRRQKPGESLQILAADVERLMSLSYAECPMDVRESLAVQFFVYAIRDEDTQLCTRLMDFTDLKSALAYSMKCETSKIASKISMHARLIRIEDNAGKRKDEKFESLLGALEKFLEILAAGKKSAPRRNPNVTCWICYKKGHVQRECPSDNASRRNPNATCWKCNKKGLLQNECQQITPINHHKETRHGSDKALYRRSFVESYEHDLNSVKKFGTETDISVRALRMTSEDTWPVSEIQKAQLEDPDIRPILEKKLKLADRNILRKEIN</sequence>
<keyword evidence="7" id="KW-1185">Reference proteome</keyword>
<gene>
    <name evidence="5" type="ORF">AVEN_224584_1</name>
    <name evidence="6" type="ORF">AVEN_225440_1</name>
</gene>
<keyword evidence="1" id="KW-0862">Zinc</keyword>
<evidence type="ECO:0000313" key="6">
    <source>
        <dbReference type="EMBL" id="GBM57663.1"/>
    </source>
</evidence>
<feature type="coiled-coil region" evidence="2">
    <location>
        <begin position="86"/>
        <end position="128"/>
    </location>
</feature>
<dbReference type="SUPFAM" id="SSF57756">
    <property type="entry name" value="Retrovirus zinc finger-like domains"/>
    <property type="match status" value="1"/>
</dbReference>
<dbReference type="GO" id="GO:0008270">
    <property type="term" value="F:zinc ion binding"/>
    <property type="evidence" value="ECO:0007669"/>
    <property type="project" value="UniProtKB-KW"/>
</dbReference>
<dbReference type="Gene3D" id="4.10.60.10">
    <property type="entry name" value="Zinc finger, CCHC-type"/>
    <property type="match status" value="1"/>
</dbReference>
<dbReference type="PANTHER" id="PTHR45823">
    <property type="entry name" value="T-SNARE COILED-COIL HOMOLOGY DOMAIN-CONTAINING PROTEIN"/>
    <property type="match status" value="1"/>
</dbReference>
<dbReference type="SMART" id="SM00343">
    <property type="entry name" value="ZnF_C2HC"/>
    <property type="match status" value="2"/>
</dbReference>
<accession>A0A4Y2GXN3</accession>
<keyword evidence="1" id="KW-0479">Metal-binding</keyword>
<evidence type="ECO:0000313" key="7">
    <source>
        <dbReference type="Proteomes" id="UP000499080"/>
    </source>
</evidence>
<reference evidence="5 7" key="1">
    <citation type="journal article" date="2019" name="Sci. Rep.">
        <title>Orb-weaving spider Araneus ventricosus genome elucidates the spidroin gene catalogue.</title>
        <authorList>
            <person name="Kono N."/>
            <person name="Nakamura H."/>
            <person name="Ohtoshi R."/>
            <person name="Moran D.A.P."/>
            <person name="Shinohara A."/>
            <person name="Yoshida Y."/>
            <person name="Fujiwara M."/>
            <person name="Mori M."/>
            <person name="Tomita M."/>
            <person name="Arakawa K."/>
        </authorList>
    </citation>
    <scope>NUCLEOTIDE SEQUENCE [LARGE SCALE GENOMIC DNA]</scope>
</reference>
<feature type="compositionally biased region" description="Basic and acidic residues" evidence="3">
    <location>
        <begin position="16"/>
        <end position="47"/>
    </location>
</feature>
<dbReference type="EMBL" id="BGPR01179386">
    <property type="protein sequence ID" value="GBM57659.1"/>
    <property type="molecule type" value="Genomic_DNA"/>
</dbReference>
<feature type="region of interest" description="Disordered" evidence="3">
    <location>
        <begin position="16"/>
        <end position="57"/>
    </location>
</feature>
<comment type="caution">
    <text evidence="5">The sequence shown here is derived from an EMBL/GenBank/DDBJ whole genome shotgun (WGS) entry which is preliminary data.</text>
</comment>
<keyword evidence="2" id="KW-0175">Coiled coil</keyword>
<dbReference type="InterPro" id="IPR001878">
    <property type="entry name" value="Znf_CCHC"/>
</dbReference>
<dbReference type="EMBL" id="BGPR01179387">
    <property type="protein sequence ID" value="GBM57663.1"/>
    <property type="molecule type" value="Genomic_DNA"/>
</dbReference>
<keyword evidence="1" id="KW-0863">Zinc-finger</keyword>
<dbReference type="Gene3D" id="1.20.120.20">
    <property type="entry name" value="Apolipoprotein"/>
    <property type="match status" value="1"/>
</dbReference>
<name>A0A4Y2GXN3_ARAVE</name>
<evidence type="ECO:0000256" key="1">
    <source>
        <dbReference type="PROSITE-ProRule" id="PRU00047"/>
    </source>
</evidence>
<feature type="domain" description="CCHC-type" evidence="4">
    <location>
        <begin position="361"/>
        <end position="376"/>
    </location>
</feature>
<dbReference type="AlphaFoldDB" id="A0A4Y2GXN3"/>
<dbReference type="SUPFAM" id="SSF58113">
    <property type="entry name" value="Apolipoprotein A-I"/>
    <property type="match status" value="1"/>
</dbReference>
<evidence type="ECO:0000256" key="3">
    <source>
        <dbReference type="SAM" id="MobiDB-lite"/>
    </source>
</evidence>
<dbReference type="Proteomes" id="UP000499080">
    <property type="component" value="Unassembled WGS sequence"/>
</dbReference>
<organism evidence="5 7">
    <name type="scientific">Araneus ventricosus</name>
    <name type="common">Orbweaver spider</name>
    <name type="synonym">Epeira ventricosa</name>
    <dbReference type="NCBI Taxonomy" id="182803"/>
    <lineage>
        <taxon>Eukaryota</taxon>
        <taxon>Metazoa</taxon>
        <taxon>Ecdysozoa</taxon>
        <taxon>Arthropoda</taxon>
        <taxon>Chelicerata</taxon>
        <taxon>Arachnida</taxon>
        <taxon>Araneae</taxon>
        <taxon>Araneomorphae</taxon>
        <taxon>Entelegynae</taxon>
        <taxon>Araneoidea</taxon>
        <taxon>Araneidae</taxon>
        <taxon>Araneus</taxon>
    </lineage>
</organism>
<protein>
    <recommendedName>
        <fullName evidence="4">CCHC-type domain-containing protein</fullName>
    </recommendedName>
</protein>
<dbReference type="GO" id="GO:0003676">
    <property type="term" value="F:nucleic acid binding"/>
    <property type="evidence" value="ECO:0007669"/>
    <property type="project" value="InterPro"/>
</dbReference>